<proteinExistence type="predicted"/>
<dbReference type="Pfam" id="PF00271">
    <property type="entry name" value="Helicase_C"/>
    <property type="match status" value="1"/>
</dbReference>
<dbReference type="SMART" id="SM00487">
    <property type="entry name" value="DEXDc"/>
    <property type="match status" value="1"/>
</dbReference>
<accession>A0A507DC85</accession>
<feature type="region of interest" description="Disordered" evidence="3">
    <location>
        <begin position="70"/>
        <end position="107"/>
    </location>
</feature>
<dbReference type="Proteomes" id="UP000320475">
    <property type="component" value="Unassembled WGS sequence"/>
</dbReference>
<dbReference type="InterPro" id="IPR055227">
    <property type="entry name" value="HRQ1_WHD"/>
</dbReference>
<dbReference type="InterPro" id="IPR014939">
    <property type="entry name" value="CDT1_Gemini-bd-like"/>
</dbReference>
<dbReference type="GO" id="GO:0043138">
    <property type="term" value="F:3'-5' DNA helicase activity"/>
    <property type="evidence" value="ECO:0007669"/>
    <property type="project" value="TreeGrafter"/>
</dbReference>
<dbReference type="GO" id="GO:0036297">
    <property type="term" value="P:interstrand cross-link repair"/>
    <property type="evidence" value="ECO:0007669"/>
    <property type="project" value="TreeGrafter"/>
</dbReference>
<gene>
    <name evidence="7" type="ORF">SeLEV6574_g01591</name>
    <name evidence="6" type="ORF">SeMB42_g07666</name>
</gene>
<dbReference type="SUPFAM" id="SSF46785">
    <property type="entry name" value="Winged helix' DNA-binding domain"/>
    <property type="match status" value="1"/>
</dbReference>
<dbReference type="GO" id="GO:0003676">
    <property type="term" value="F:nucleic acid binding"/>
    <property type="evidence" value="ECO:0007669"/>
    <property type="project" value="InterPro"/>
</dbReference>
<evidence type="ECO:0000313" key="9">
    <source>
        <dbReference type="Proteomes" id="UP000320475"/>
    </source>
</evidence>
<dbReference type="Pfam" id="PF22982">
    <property type="entry name" value="WHD_HRQ1"/>
    <property type="match status" value="1"/>
</dbReference>
<evidence type="ECO:0000259" key="5">
    <source>
        <dbReference type="PROSITE" id="PS51194"/>
    </source>
</evidence>
<dbReference type="PROSITE" id="PS51192">
    <property type="entry name" value="HELICASE_ATP_BIND_1"/>
    <property type="match status" value="1"/>
</dbReference>
<dbReference type="InterPro" id="IPR027417">
    <property type="entry name" value="P-loop_NTPase"/>
</dbReference>
<dbReference type="PANTHER" id="PTHR47957">
    <property type="entry name" value="ATP-DEPENDENT HELICASE HRQ1"/>
    <property type="match status" value="1"/>
</dbReference>
<dbReference type="Proteomes" id="UP000317494">
    <property type="component" value="Unassembled WGS sequence"/>
</dbReference>
<keyword evidence="2" id="KW-0067">ATP-binding</keyword>
<evidence type="ECO:0008006" key="10">
    <source>
        <dbReference type="Google" id="ProtNLM"/>
    </source>
</evidence>
<evidence type="ECO:0000313" key="8">
    <source>
        <dbReference type="Proteomes" id="UP000317494"/>
    </source>
</evidence>
<dbReference type="EMBL" id="QEAN01000586">
    <property type="protein sequence ID" value="TPX32011.1"/>
    <property type="molecule type" value="Genomic_DNA"/>
</dbReference>
<evidence type="ECO:0000259" key="4">
    <source>
        <dbReference type="PROSITE" id="PS51192"/>
    </source>
</evidence>
<dbReference type="STRING" id="286115.A0A507DC85"/>
<dbReference type="Gene3D" id="3.40.50.300">
    <property type="entry name" value="P-loop containing nucleotide triphosphate hydrolases"/>
    <property type="match status" value="2"/>
</dbReference>
<evidence type="ECO:0000256" key="2">
    <source>
        <dbReference type="ARBA" id="ARBA00022840"/>
    </source>
</evidence>
<dbReference type="Pfam" id="PF09369">
    <property type="entry name" value="MZB"/>
    <property type="match status" value="1"/>
</dbReference>
<dbReference type="GO" id="GO:0005524">
    <property type="term" value="F:ATP binding"/>
    <property type="evidence" value="ECO:0007669"/>
    <property type="project" value="UniProtKB-KW"/>
</dbReference>
<name>A0A507DC85_9FUNG</name>
<dbReference type="CDD" id="cd17923">
    <property type="entry name" value="DEXHc_Hrq1-like"/>
    <property type="match status" value="1"/>
</dbReference>
<dbReference type="InterPro" id="IPR018973">
    <property type="entry name" value="MZB"/>
</dbReference>
<organism evidence="7 9">
    <name type="scientific">Synchytrium endobioticum</name>
    <dbReference type="NCBI Taxonomy" id="286115"/>
    <lineage>
        <taxon>Eukaryota</taxon>
        <taxon>Fungi</taxon>
        <taxon>Fungi incertae sedis</taxon>
        <taxon>Chytridiomycota</taxon>
        <taxon>Chytridiomycota incertae sedis</taxon>
        <taxon>Chytridiomycetes</taxon>
        <taxon>Synchytriales</taxon>
        <taxon>Synchytriaceae</taxon>
        <taxon>Synchytrium</taxon>
    </lineage>
</organism>
<protein>
    <recommendedName>
        <fullName evidence="10">DNA helicase</fullName>
    </recommendedName>
</protein>
<dbReference type="InterPro" id="IPR011545">
    <property type="entry name" value="DEAD/DEAH_box_helicase_dom"/>
</dbReference>
<evidence type="ECO:0000313" key="6">
    <source>
        <dbReference type="EMBL" id="TPX32011.1"/>
    </source>
</evidence>
<dbReference type="PROSITE" id="PS51194">
    <property type="entry name" value="HELICASE_CTER"/>
    <property type="match status" value="1"/>
</dbReference>
<dbReference type="EMBL" id="QEAM01000038">
    <property type="protein sequence ID" value="TPX49204.1"/>
    <property type="molecule type" value="Genomic_DNA"/>
</dbReference>
<dbReference type="InterPro" id="IPR036390">
    <property type="entry name" value="WH_DNA-bd_sf"/>
</dbReference>
<dbReference type="InterPro" id="IPR014001">
    <property type="entry name" value="Helicase_ATP-bd"/>
</dbReference>
<reference evidence="8 9" key="1">
    <citation type="journal article" date="2019" name="Sci. Rep.">
        <title>Comparative genomics of chytrid fungi reveal insights into the obligate biotrophic and pathogenic lifestyle of Synchytrium endobioticum.</title>
        <authorList>
            <person name="van de Vossenberg B.T.L.H."/>
            <person name="Warris S."/>
            <person name="Nguyen H.D.T."/>
            <person name="van Gent-Pelzer M.P.E."/>
            <person name="Joly D.L."/>
            <person name="van de Geest H.C."/>
            <person name="Bonants P.J.M."/>
            <person name="Smith D.S."/>
            <person name="Levesque C.A."/>
            <person name="van der Lee T.A.J."/>
        </authorList>
    </citation>
    <scope>NUCLEOTIDE SEQUENCE [LARGE SCALE GENOMIC DNA]</scope>
    <source>
        <strain evidence="7 9">LEV6574</strain>
        <strain evidence="6 8">MB42</strain>
    </source>
</reference>
<keyword evidence="1" id="KW-0547">Nucleotide-binding</keyword>
<dbReference type="PANTHER" id="PTHR47957:SF3">
    <property type="entry name" value="ATP-DEPENDENT HELICASE HRQ1"/>
    <property type="match status" value="1"/>
</dbReference>
<dbReference type="Pfam" id="PF08839">
    <property type="entry name" value="CDT1"/>
    <property type="match status" value="1"/>
</dbReference>
<sequence length="1128" mass="126612">MAEAQVQIKQERAVQPLFLIKKPTRPKKTAPMDRGPDISSQSTEVNKGVTRKRKANVMIRGTVTTGLDDRGDFVQDGASPTTPTDVTIRSTTKPRKSSSQKSSCSLEPLPTDMARHFMHLDALFRAVNTIITFFTIQRGMVCTFDAIKASVESISKGGPFTVEGLSQLKAIAPILFNVFYMQESVPVTPMRPSTPTPHDDKFVLVIEFTDARPPKQTKSKQIVSGKTSKSENNEEQGAVTVDERKLFGTRNLFTQPRIPTSAQPSKQEMVTNLIEKRNATFRSLLVQYHKDAIENNLDPVMTLLEASRTAIHPPPNHKLSLHESIFSSPSRRILPATDRPSSLKDLIEKLKLQVFYRDQIVNGGWKTDEPTSARYDVALDVPFSKELENALKKASGIERLYTHQALAINALTKGDHVIVATPTSSGKSLIYQSPVLNSLFQNSNCRALFIFPTKALAQDQRRAFVNILNHLPSLKECVRAETFDGDTPSLFRKDIRNHVQVIFTNPDMLHVSVLPQHAQWKDFIVNLKFVIVDELHYYTATLGTHCAYVMRRLQRICSHYSNDSVQFISCSATVANPVKHMKTFCGLHQVTLIDQDGAPRGSKHHVLWNPPLTDQLDRRQGRMSTLDEVTRLLVYLMVRGVRTIAFCKARRPAELVLKQAKLILNQMSSELANKVMGYRGGYTPQDRRSIERSLFSGDLLAVVATNALELGIDIGTLDVVLHMGFPYNLASYRQQSGRAGRRKRDSISILIADGDNMLDQYYMNHPEELFGKKSYENVVIDLKNPMILEAHLQCAAAEIPVNLENDFLYLGEKSVVDDICRAHLMFDAKNNFFVANPKYEGYPAGQFPIRCIDESHWRIIDVSTNQEVEDIEADRAYFTLYEGSIFIHQGNSFYVFEVNNEKKYVKVRPTNVDYITTPRAYTDVDPLKIMETSTVPNTNSSVYFGSVRVSTKIFGYFKLNPKNWQILDAVADLENPPFVKDAVGFWLDVPFSTVQYLHATQHDVEFSVHAASHAILSLVPVYVMSTGQTDIRTDCKTADAKRIRPPRLFIYEHNGRSGMASQAFNHVSELLIRSKQTVSACPCNEVDTSGINKGCPGCIQRTTCRHGNSSLDKDGGLIVLRGLLGETS</sequence>
<evidence type="ECO:0000313" key="7">
    <source>
        <dbReference type="EMBL" id="TPX49204.1"/>
    </source>
</evidence>
<comment type="caution">
    <text evidence="7">The sequence shown here is derived from an EMBL/GenBank/DDBJ whole genome shotgun (WGS) entry which is preliminary data.</text>
</comment>
<evidence type="ECO:0000256" key="1">
    <source>
        <dbReference type="ARBA" id="ARBA00022741"/>
    </source>
</evidence>
<dbReference type="AlphaFoldDB" id="A0A507DC85"/>
<feature type="domain" description="Helicase ATP-binding" evidence="4">
    <location>
        <begin position="408"/>
        <end position="592"/>
    </location>
</feature>
<dbReference type="CDD" id="cd18797">
    <property type="entry name" value="SF2_C_Hrq"/>
    <property type="match status" value="1"/>
</dbReference>
<dbReference type="GO" id="GO:0005634">
    <property type="term" value="C:nucleus"/>
    <property type="evidence" value="ECO:0007669"/>
    <property type="project" value="TreeGrafter"/>
</dbReference>
<feature type="region of interest" description="Disordered" evidence="3">
    <location>
        <begin position="215"/>
        <end position="238"/>
    </location>
</feature>
<dbReference type="VEuPathDB" id="FungiDB:SeMB42_g07666"/>
<dbReference type="Pfam" id="PF00270">
    <property type="entry name" value="DEAD"/>
    <property type="match status" value="1"/>
</dbReference>
<dbReference type="SMART" id="SM00490">
    <property type="entry name" value="HELICc"/>
    <property type="match status" value="1"/>
</dbReference>
<dbReference type="OrthoDB" id="18781at2759"/>
<feature type="domain" description="Helicase C-terminal" evidence="5">
    <location>
        <begin position="628"/>
        <end position="786"/>
    </location>
</feature>
<keyword evidence="8" id="KW-1185">Reference proteome</keyword>
<evidence type="ECO:0000256" key="3">
    <source>
        <dbReference type="SAM" id="MobiDB-lite"/>
    </source>
</evidence>
<dbReference type="GO" id="GO:0006289">
    <property type="term" value="P:nucleotide-excision repair"/>
    <property type="evidence" value="ECO:0007669"/>
    <property type="project" value="TreeGrafter"/>
</dbReference>
<feature type="region of interest" description="Disordered" evidence="3">
    <location>
        <begin position="24"/>
        <end position="51"/>
    </location>
</feature>
<dbReference type="InterPro" id="IPR001650">
    <property type="entry name" value="Helicase_C-like"/>
</dbReference>
<dbReference type="SUPFAM" id="SSF52540">
    <property type="entry name" value="P-loop containing nucleoside triphosphate hydrolases"/>
    <property type="match status" value="1"/>
</dbReference>